<dbReference type="AlphaFoldDB" id="A0AAE3YDL8"/>
<proteinExistence type="predicted"/>
<accession>A0AAE3YDL8</accession>
<gene>
    <name evidence="2" type="ORF">J2787_004366</name>
</gene>
<dbReference type="RefSeq" id="WP_309948148.1">
    <property type="nucleotide sequence ID" value="NZ_JAVDQY010000006.1"/>
</dbReference>
<dbReference type="EMBL" id="JAVDQY010000006">
    <property type="protein sequence ID" value="MDR6528927.1"/>
    <property type="molecule type" value="Genomic_DNA"/>
</dbReference>
<sequence>MKNKFILWLSLLIAFNIIFNSCRTEDMYQENERQKEDLRASVVRFHEISNNIPLLQKVKQLQSKLFSSSDVLGKNNSVLDGAIISTDKVILVENGTQKTYTFPIKRNSGNSGLENLVLKQNSDSTFSGVLIQYDITPLEKDLFVLGEEIDMKNKIKIFDINNLSLSQKIVTAALGCYVITWENGVCGSGQHGYGDGSCQLTGSGAASAPGIISIVNTCSGGAGGTNTGTPSYPNPDSPGGNSGGYGTIPYSDDSDLMLAKYQQFSNIFNINSYGFNSTLRTKLFYLYLYQFEDQYTVSKLLSYFGTKPDVLNNTVDMFTENASLSWDDFYNQFLTTPCEKTKKMLDRPNIKQGINDVKIQAQKTLTDINVGEIGFKEKKDGTVVPADVNSAHQVQFKDVTDGNGGYHNHTATGIHIFSPPDIVDTLFGFAAAQSVNDGVGNAYFGVIASEVCSVCPGGKKDIHYVIRYAGTGAELANFVYSPAKMAQFKNKYLRKESELTNTSLNGSTYINSAGDLNEKGLETLFFDTLKNMNLSEKIILQRVEPNGTVNNITQDSTGTINVTPCA</sequence>
<reference evidence="2" key="1">
    <citation type="submission" date="2023-07" db="EMBL/GenBank/DDBJ databases">
        <title>Sorghum-associated microbial communities from plants grown in Nebraska, USA.</title>
        <authorList>
            <person name="Schachtman D."/>
        </authorList>
    </citation>
    <scope>NUCLEOTIDE SEQUENCE</scope>
    <source>
        <strain evidence="2">DS2360</strain>
    </source>
</reference>
<evidence type="ECO:0000313" key="3">
    <source>
        <dbReference type="Proteomes" id="UP001184861"/>
    </source>
</evidence>
<dbReference type="Proteomes" id="UP001184861">
    <property type="component" value="Unassembled WGS sequence"/>
</dbReference>
<name>A0AAE3YDL8_9FLAO</name>
<feature type="region of interest" description="Disordered" evidence="1">
    <location>
        <begin position="226"/>
        <end position="245"/>
    </location>
</feature>
<evidence type="ECO:0000313" key="2">
    <source>
        <dbReference type="EMBL" id="MDR6528927.1"/>
    </source>
</evidence>
<organism evidence="2 3">
    <name type="scientific">Chryseobacterium rhizosphaerae</name>
    <dbReference type="NCBI Taxonomy" id="395937"/>
    <lineage>
        <taxon>Bacteria</taxon>
        <taxon>Pseudomonadati</taxon>
        <taxon>Bacteroidota</taxon>
        <taxon>Flavobacteriia</taxon>
        <taxon>Flavobacteriales</taxon>
        <taxon>Weeksellaceae</taxon>
        <taxon>Chryseobacterium group</taxon>
        <taxon>Chryseobacterium</taxon>
    </lineage>
</organism>
<protein>
    <submittedName>
        <fullName evidence="2">Uncharacterized protein</fullName>
    </submittedName>
</protein>
<comment type="caution">
    <text evidence="2">The sequence shown here is derived from an EMBL/GenBank/DDBJ whole genome shotgun (WGS) entry which is preliminary data.</text>
</comment>
<evidence type="ECO:0000256" key="1">
    <source>
        <dbReference type="SAM" id="MobiDB-lite"/>
    </source>
</evidence>